<dbReference type="SUPFAM" id="SSF54171">
    <property type="entry name" value="DNA-binding domain"/>
    <property type="match status" value="1"/>
</dbReference>
<evidence type="ECO:0000256" key="4">
    <source>
        <dbReference type="ARBA" id="ARBA00023159"/>
    </source>
</evidence>
<protein>
    <submittedName>
        <fullName evidence="7">AP2/ERF family transcription factor</fullName>
    </submittedName>
</protein>
<dbReference type="Proteomes" id="UP001431776">
    <property type="component" value="Unassembled WGS sequence"/>
</dbReference>
<dbReference type="EMBL" id="JASCXX010000007">
    <property type="protein sequence ID" value="MDI6448834.1"/>
    <property type="molecule type" value="Genomic_DNA"/>
</dbReference>
<dbReference type="GO" id="GO:0045893">
    <property type="term" value="P:positive regulation of DNA-templated transcription"/>
    <property type="evidence" value="ECO:0007669"/>
    <property type="project" value="TreeGrafter"/>
</dbReference>
<keyword evidence="1" id="KW-0805">Transcription regulation</keyword>
<evidence type="ECO:0000313" key="7">
    <source>
        <dbReference type="EMBL" id="MDI6448834.1"/>
    </source>
</evidence>
<keyword evidence="3" id="KW-0238">DNA-binding</keyword>
<feature type="domain" description="AP2/ERF" evidence="6">
    <location>
        <begin position="169"/>
        <end position="225"/>
    </location>
</feature>
<organism evidence="7 8">
    <name type="scientific">Anaerobaca lacustris</name>
    <dbReference type="NCBI Taxonomy" id="3044600"/>
    <lineage>
        <taxon>Bacteria</taxon>
        <taxon>Pseudomonadati</taxon>
        <taxon>Planctomycetota</taxon>
        <taxon>Phycisphaerae</taxon>
        <taxon>Sedimentisphaerales</taxon>
        <taxon>Anaerobacaceae</taxon>
        <taxon>Anaerobaca</taxon>
    </lineage>
</organism>
<dbReference type="CDD" id="cd00018">
    <property type="entry name" value="AP2"/>
    <property type="match status" value="1"/>
</dbReference>
<evidence type="ECO:0000313" key="8">
    <source>
        <dbReference type="Proteomes" id="UP001431776"/>
    </source>
</evidence>
<keyword evidence="8" id="KW-1185">Reference proteome</keyword>
<dbReference type="SMART" id="SM00380">
    <property type="entry name" value="AP2"/>
    <property type="match status" value="1"/>
</dbReference>
<dbReference type="InterPro" id="IPR001471">
    <property type="entry name" value="AP2/ERF_dom"/>
</dbReference>
<keyword evidence="2" id="KW-0346">Stress response</keyword>
<proteinExistence type="predicted"/>
<dbReference type="GO" id="GO:0003700">
    <property type="term" value="F:DNA-binding transcription factor activity"/>
    <property type="evidence" value="ECO:0007669"/>
    <property type="project" value="InterPro"/>
</dbReference>
<dbReference type="PANTHER" id="PTHR31241">
    <property type="entry name" value="DEHYDRATION-RESPONSIVE ELEMENT-BINDING PROTEIN 2C"/>
    <property type="match status" value="1"/>
</dbReference>
<dbReference type="Gene3D" id="3.30.730.10">
    <property type="entry name" value="AP2/ERF domain"/>
    <property type="match status" value="1"/>
</dbReference>
<reference evidence="7" key="1">
    <citation type="submission" date="2023-05" db="EMBL/GenBank/DDBJ databases">
        <title>Anaerotaeda fermentans gen. nov., sp. nov., a novel anaerobic planctomycete of the new family within the order Sedimentisphaerales isolated from Taman Peninsula, Russia.</title>
        <authorList>
            <person name="Khomyakova M.A."/>
            <person name="Merkel A.Y."/>
            <person name="Slobodkin A.I."/>
        </authorList>
    </citation>
    <scope>NUCLEOTIDE SEQUENCE</scope>
    <source>
        <strain evidence="7">M17dextr</strain>
    </source>
</reference>
<evidence type="ECO:0000256" key="3">
    <source>
        <dbReference type="ARBA" id="ARBA00023125"/>
    </source>
</evidence>
<keyword evidence="5" id="KW-0804">Transcription</keyword>
<dbReference type="InterPro" id="IPR016177">
    <property type="entry name" value="DNA-bd_dom_sf"/>
</dbReference>
<evidence type="ECO:0000259" key="6">
    <source>
        <dbReference type="PROSITE" id="PS51032"/>
    </source>
</evidence>
<dbReference type="RefSeq" id="WP_349244245.1">
    <property type="nucleotide sequence ID" value="NZ_JASCXX010000007.1"/>
</dbReference>
<dbReference type="Pfam" id="PF00847">
    <property type="entry name" value="AP2"/>
    <property type="match status" value="1"/>
</dbReference>
<dbReference type="GO" id="GO:0006950">
    <property type="term" value="P:response to stress"/>
    <property type="evidence" value="ECO:0007669"/>
    <property type="project" value="TreeGrafter"/>
</dbReference>
<accession>A0AAW6TYM9</accession>
<evidence type="ECO:0000256" key="1">
    <source>
        <dbReference type="ARBA" id="ARBA00023015"/>
    </source>
</evidence>
<dbReference type="InterPro" id="IPR036955">
    <property type="entry name" value="AP2/ERF_dom_sf"/>
</dbReference>
<dbReference type="PANTHER" id="PTHR31241:SF62">
    <property type="entry name" value="DEHYDRATION-RESPONSIVE ELEMENT-BINDING PROTEIN 2D"/>
    <property type="match status" value="1"/>
</dbReference>
<dbReference type="AlphaFoldDB" id="A0AAW6TYM9"/>
<sequence length="234" mass="26763">MRSCHTCAYAHRVANHCMIPPLGSCFPSLICGNCSECPGHLREVTVADPCPNYRRKRRKPVWTTVPDPADDEVRYIPLTKGLFAVVDAADYDWLSQYKWTAQMSGGKVYAVRNHKGKAILMHREIMQPPDDMVVDHIDGSGLHNCRRNMRVCTRQQNLCNTRPRGGRSQYKGVRWETRRNKWVAEITCKGKRYYLGYFDDEIEAAKAYDRKARELFGPFARLNFPDEAPAPAGP</sequence>
<name>A0AAW6TYM9_9BACT</name>
<dbReference type="Gene3D" id="3.90.75.20">
    <property type="match status" value="1"/>
</dbReference>
<evidence type="ECO:0000256" key="5">
    <source>
        <dbReference type="ARBA" id="ARBA00023163"/>
    </source>
</evidence>
<comment type="caution">
    <text evidence="7">The sequence shown here is derived from an EMBL/GenBank/DDBJ whole genome shotgun (WGS) entry which is preliminary data.</text>
</comment>
<evidence type="ECO:0000256" key="2">
    <source>
        <dbReference type="ARBA" id="ARBA00023016"/>
    </source>
</evidence>
<dbReference type="GO" id="GO:0000976">
    <property type="term" value="F:transcription cis-regulatory region binding"/>
    <property type="evidence" value="ECO:0007669"/>
    <property type="project" value="TreeGrafter"/>
</dbReference>
<dbReference type="InterPro" id="IPR044925">
    <property type="entry name" value="His-Me_finger_sf"/>
</dbReference>
<dbReference type="PROSITE" id="PS51032">
    <property type="entry name" value="AP2_ERF"/>
    <property type="match status" value="1"/>
</dbReference>
<dbReference type="SUPFAM" id="SSF54060">
    <property type="entry name" value="His-Me finger endonucleases"/>
    <property type="match status" value="1"/>
</dbReference>
<keyword evidence="4" id="KW-0010">Activator</keyword>
<gene>
    <name evidence="7" type="ORF">QJ522_07230</name>
</gene>